<dbReference type="PANTHER" id="PTHR35472:SF4">
    <property type="entry name" value="DUF19 DOMAIN-CONTAINING PROTEIN"/>
    <property type="match status" value="1"/>
</dbReference>
<feature type="chain" id="PRO_5025476953" evidence="1">
    <location>
        <begin position="26"/>
        <end position="79"/>
    </location>
</feature>
<feature type="signal peptide" evidence="1">
    <location>
        <begin position="1"/>
        <end position="25"/>
    </location>
</feature>
<keyword evidence="1" id="KW-0732">Signal</keyword>
<gene>
    <name evidence="2" type="ORF">CJ030_MR2G016862</name>
</gene>
<proteinExistence type="predicted"/>
<reference evidence="2 3" key="1">
    <citation type="journal article" date="2019" name="Plant Biotechnol. J.">
        <title>The red bayberry genome and genetic basis of sex determination.</title>
        <authorList>
            <person name="Jia H.M."/>
            <person name="Jia H.J."/>
            <person name="Cai Q.L."/>
            <person name="Wang Y."/>
            <person name="Zhao H.B."/>
            <person name="Yang W.F."/>
            <person name="Wang G.Y."/>
            <person name="Li Y.H."/>
            <person name="Zhan D.L."/>
            <person name="Shen Y.T."/>
            <person name="Niu Q.F."/>
            <person name="Chang L."/>
            <person name="Qiu J."/>
            <person name="Zhao L."/>
            <person name="Xie H.B."/>
            <person name="Fu W.Y."/>
            <person name="Jin J."/>
            <person name="Li X.W."/>
            <person name="Jiao Y."/>
            <person name="Zhou C.C."/>
            <person name="Tu T."/>
            <person name="Chai C.Y."/>
            <person name="Gao J.L."/>
            <person name="Fan L.J."/>
            <person name="van de Weg E."/>
            <person name="Wang J.Y."/>
            <person name="Gao Z.S."/>
        </authorList>
    </citation>
    <scope>NUCLEOTIDE SEQUENCE [LARGE SCALE GENOMIC DNA]</scope>
    <source>
        <tissue evidence="2">Leaves</tissue>
    </source>
</reference>
<evidence type="ECO:0000313" key="2">
    <source>
        <dbReference type="EMBL" id="KAB1223494.1"/>
    </source>
</evidence>
<dbReference type="PANTHER" id="PTHR35472">
    <property type="match status" value="1"/>
</dbReference>
<dbReference type="Proteomes" id="UP000516437">
    <property type="component" value="Chromosome 2"/>
</dbReference>
<organism evidence="2 3">
    <name type="scientific">Morella rubra</name>
    <name type="common">Chinese bayberry</name>
    <dbReference type="NCBI Taxonomy" id="262757"/>
    <lineage>
        <taxon>Eukaryota</taxon>
        <taxon>Viridiplantae</taxon>
        <taxon>Streptophyta</taxon>
        <taxon>Embryophyta</taxon>
        <taxon>Tracheophyta</taxon>
        <taxon>Spermatophyta</taxon>
        <taxon>Magnoliopsida</taxon>
        <taxon>eudicotyledons</taxon>
        <taxon>Gunneridae</taxon>
        <taxon>Pentapetalae</taxon>
        <taxon>rosids</taxon>
        <taxon>fabids</taxon>
        <taxon>Fagales</taxon>
        <taxon>Myricaceae</taxon>
        <taxon>Morella</taxon>
    </lineage>
</organism>
<accession>A0A6A1WE15</accession>
<dbReference type="AlphaFoldDB" id="A0A6A1WE15"/>
<name>A0A6A1WE15_9ROSI</name>
<dbReference type="InterPro" id="IPR055317">
    <property type="entry name" value="CLE14-like"/>
</dbReference>
<evidence type="ECO:0000313" key="3">
    <source>
        <dbReference type="Proteomes" id="UP000516437"/>
    </source>
</evidence>
<sequence length="79" mass="8708">MGMLHLRLSFVVLVIMLAISQQSTCRHIHKSIREENKQTVDLSWHFSARAPEGSGKDVIDSSYGVSLRGVPGGPNPLHN</sequence>
<dbReference type="EMBL" id="RXIC02000020">
    <property type="protein sequence ID" value="KAB1223494.1"/>
    <property type="molecule type" value="Genomic_DNA"/>
</dbReference>
<dbReference type="OrthoDB" id="663321at2759"/>
<protein>
    <submittedName>
        <fullName evidence="2">Uncharacterized protein</fullName>
    </submittedName>
</protein>
<comment type="caution">
    <text evidence="2">The sequence shown here is derived from an EMBL/GenBank/DDBJ whole genome shotgun (WGS) entry which is preliminary data.</text>
</comment>
<evidence type="ECO:0000256" key="1">
    <source>
        <dbReference type="SAM" id="SignalP"/>
    </source>
</evidence>
<keyword evidence="3" id="KW-1185">Reference proteome</keyword>